<name>A0A1L3FPG3_BRAJP</name>
<sequence length="72" mass="7412">MLDALPQPFSIRKQSGLSTRHIAGRSSSATASISNKALRIRPNESLSQAEGEAEIVVDGGEGDVGGVPLPAL</sequence>
<proteinExistence type="predicted"/>
<dbReference type="GeneID" id="92969843"/>
<gene>
    <name evidence="2" type="ORF">ABIF63_009054</name>
    <name evidence="1" type="ORF">BKD09_43295</name>
</gene>
<evidence type="ECO:0000313" key="4">
    <source>
        <dbReference type="Proteomes" id="UP001549291"/>
    </source>
</evidence>
<dbReference type="Proteomes" id="UP001549291">
    <property type="component" value="Unassembled WGS sequence"/>
</dbReference>
<dbReference type="EMBL" id="CP017637">
    <property type="protein sequence ID" value="APG15151.1"/>
    <property type="molecule type" value="Genomic_DNA"/>
</dbReference>
<dbReference type="AlphaFoldDB" id="A0A1L3FPG3"/>
<dbReference type="EMBL" id="JBEPTQ010000002">
    <property type="protein sequence ID" value="MET4724948.1"/>
    <property type="molecule type" value="Genomic_DNA"/>
</dbReference>
<evidence type="ECO:0000313" key="3">
    <source>
        <dbReference type="Proteomes" id="UP000181962"/>
    </source>
</evidence>
<evidence type="ECO:0000313" key="1">
    <source>
        <dbReference type="EMBL" id="APG15151.1"/>
    </source>
</evidence>
<protein>
    <submittedName>
        <fullName evidence="1">Uncharacterized protein</fullName>
    </submittedName>
</protein>
<reference evidence="2 4" key="2">
    <citation type="submission" date="2024-06" db="EMBL/GenBank/DDBJ databases">
        <title>Genomic Encyclopedia of Type Strains, Phase V (KMG-V): Genome sequencing to study the core and pangenomes of soil and plant-associated prokaryotes.</title>
        <authorList>
            <person name="Whitman W."/>
        </authorList>
    </citation>
    <scope>NUCLEOTIDE SEQUENCE [LARGE SCALE GENOMIC DNA]</scope>
    <source>
        <strain evidence="2 4">USDA 160</strain>
    </source>
</reference>
<organism evidence="1 3">
    <name type="scientific">Bradyrhizobium japonicum</name>
    <dbReference type="NCBI Taxonomy" id="375"/>
    <lineage>
        <taxon>Bacteria</taxon>
        <taxon>Pseudomonadati</taxon>
        <taxon>Pseudomonadota</taxon>
        <taxon>Alphaproteobacteria</taxon>
        <taxon>Hyphomicrobiales</taxon>
        <taxon>Nitrobacteraceae</taxon>
        <taxon>Bradyrhizobium</taxon>
    </lineage>
</organism>
<accession>A0A1L3FPG3</accession>
<reference evidence="1 3" key="1">
    <citation type="submission" date="2016-11" db="EMBL/GenBank/DDBJ databases">
        <title>Complete Genome Sequence of Bradyrhizobium sp. strain J5, an isolated from soybean nodule in Hokkaido.</title>
        <authorList>
            <person name="Kanehara K."/>
        </authorList>
    </citation>
    <scope>NUCLEOTIDE SEQUENCE [LARGE SCALE GENOMIC DNA]</scope>
    <source>
        <strain evidence="1 3">J5</strain>
    </source>
</reference>
<dbReference type="Proteomes" id="UP000181962">
    <property type="component" value="Chromosome"/>
</dbReference>
<dbReference type="RefSeq" id="WP_161966258.1">
    <property type="nucleotide sequence ID" value="NZ_CP017637.1"/>
</dbReference>
<evidence type="ECO:0000313" key="2">
    <source>
        <dbReference type="EMBL" id="MET4724948.1"/>
    </source>
</evidence>
<keyword evidence="4" id="KW-1185">Reference proteome</keyword>